<organism evidence="2 3">
    <name type="scientific">Pleurodeles waltl</name>
    <name type="common">Iberian ribbed newt</name>
    <dbReference type="NCBI Taxonomy" id="8319"/>
    <lineage>
        <taxon>Eukaryota</taxon>
        <taxon>Metazoa</taxon>
        <taxon>Chordata</taxon>
        <taxon>Craniata</taxon>
        <taxon>Vertebrata</taxon>
        <taxon>Euteleostomi</taxon>
        <taxon>Amphibia</taxon>
        <taxon>Batrachia</taxon>
        <taxon>Caudata</taxon>
        <taxon>Salamandroidea</taxon>
        <taxon>Salamandridae</taxon>
        <taxon>Pleurodelinae</taxon>
        <taxon>Pleurodeles</taxon>
    </lineage>
</organism>
<protein>
    <submittedName>
        <fullName evidence="2">Uncharacterized protein</fullName>
    </submittedName>
</protein>
<evidence type="ECO:0000313" key="2">
    <source>
        <dbReference type="EMBL" id="KAJ1092083.1"/>
    </source>
</evidence>
<gene>
    <name evidence="2" type="ORF">NDU88_005197</name>
</gene>
<comment type="caution">
    <text evidence="2">The sequence shown here is derived from an EMBL/GenBank/DDBJ whole genome shotgun (WGS) entry which is preliminary data.</text>
</comment>
<reference evidence="2" key="1">
    <citation type="journal article" date="2022" name="bioRxiv">
        <title>Sequencing and chromosome-scale assembly of the giantPleurodeles waltlgenome.</title>
        <authorList>
            <person name="Brown T."/>
            <person name="Elewa A."/>
            <person name="Iarovenko S."/>
            <person name="Subramanian E."/>
            <person name="Araus A.J."/>
            <person name="Petzold A."/>
            <person name="Susuki M."/>
            <person name="Suzuki K.-i.T."/>
            <person name="Hayashi T."/>
            <person name="Toyoda A."/>
            <person name="Oliveira C."/>
            <person name="Osipova E."/>
            <person name="Leigh N.D."/>
            <person name="Simon A."/>
            <person name="Yun M.H."/>
        </authorList>
    </citation>
    <scope>NUCLEOTIDE SEQUENCE</scope>
    <source>
        <strain evidence="2">20211129_DDA</strain>
        <tissue evidence="2">Liver</tissue>
    </source>
</reference>
<evidence type="ECO:0000313" key="3">
    <source>
        <dbReference type="Proteomes" id="UP001066276"/>
    </source>
</evidence>
<dbReference type="EMBL" id="JANPWB010000015">
    <property type="protein sequence ID" value="KAJ1092083.1"/>
    <property type="molecule type" value="Genomic_DNA"/>
</dbReference>
<dbReference type="AlphaFoldDB" id="A0AAV7LT53"/>
<dbReference type="Proteomes" id="UP001066276">
    <property type="component" value="Chromosome 11"/>
</dbReference>
<accession>A0AAV7LT53</accession>
<name>A0AAV7LT53_PLEWA</name>
<proteinExistence type="predicted"/>
<keyword evidence="3" id="KW-1185">Reference proteome</keyword>
<feature type="region of interest" description="Disordered" evidence="1">
    <location>
        <begin position="23"/>
        <end position="44"/>
    </location>
</feature>
<sequence>PQEAESPRPAPPMLLVVGEEVGVRRQSSEPQGGVLRPRNAPSPVGRSTFSLCPPYFLGAVPL</sequence>
<feature type="non-terminal residue" evidence="2">
    <location>
        <position position="1"/>
    </location>
</feature>
<evidence type="ECO:0000256" key="1">
    <source>
        <dbReference type="SAM" id="MobiDB-lite"/>
    </source>
</evidence>
<feature type="non-terminal residue" evidence="2">
    <location>
        <position position="62"/>
    </location>
</feature>